<comment type="function">
    <text evidence="9">Catalyzes the transfer of the phosphoribosyl group of 5-phosphorylribose-1-pyrophosphate (PRPP) to anthranilate to yield N-(5'-phosphoribosyl)-anthranilate (PRA).</text>
</comment>
<proteinExistence type="inferred from homology"/>
<feature type="binding site" evidence="9">
    <location>
        <position position="123"/>
    </location>
    <ligand>
        <name>5-phospho-alpha-D-ribose 1-diphosphate</name>
        <dbReference type="ChEBI" id="CHEBI:58017"/>
    </ligand>
</feature>
<keyword evidence="9" id="KW-0460">Magnesium</keyword>
<dbReference type="InterPro" id="IPR036320">
    <property type="entry name" value="Glycosyl_Trfase_fam3_N_dom_sf"/>
</dbReference>
<evidence type="ECO:0000256" key="4">
    <source>
        <dbReference type="ARBA" id="ARBA00022679"/>
    </source>
</evidence>
<dbReference type="AlphaFoldDB" id="A0A2T2XJM4"/>
<feature type="domain" description="Glycosyl transferase family 3" evidence="10">
    <location>
        <begin position="77"/>
        <end position="326"/>
    </location>
</feature>
<feature type="binding site" evidence="9">
    <location>
        <begin position="86"/>
        <end position="87"/>
    </location>
    <ligand>
        <name>5-phospho-alpha-D-ribose 1-diphosphate</name>
        <dbReference type="ChEBI" id="CHEBI:58017"/>
    </ligand>
</feature>
<name>A0A2T2XJM4_9FIRM</name>
<evidence type="ECO:0000313" key="13">
    <source>
        <dbReference type="Proteomes" id="UP000242972"/>
    </source>
</evidence>
<dbReference type="Gene3D" id="1.20.970.10">
    <property type="entry name" value="Transferase, Pyrimidine Nucleoside Phosphorylase, Chain C"/>
    <property type="match status" value="1"/>
</dbReference>
<keyword evidence="5 9" id="KW-0822">Tryptophan biosynthesis</keyword>
<feature type="binding site" evidence="9">
    <location>
        <position position="114"/>
    </location>
    <ligand>
        <name>anthranilate</name>
        <dbReference type="ChEBI" id="CHEBI:16567"/>
        <label>1</label>
    </ligand>
</feature>
<evidence type="ECO:0000313" key="12">
    <source>
        <dbReference type="EMBL" id="PSR34680.1"/>
    </source>
</evidence>
<dbReference type="PANTHER" id="PTHR43285:SF2">
    <property type="entry name" value="ANTHRANILATE PHOSPHORIBOSYLTRANSFERASE"/>
    <property type="match status" value="1"/>
</dbReference>
<keyword evidence="3 9" id="KW-0328">Glycosyltransferase</keyword>
<dbReference type="SUPFAM" id="SSF47648">
    <property type="entry name" value="Nucleoside phosphorylase/phosphoribosyltransferase N-terminal domain"/>
    <property type="match status" value="1"/>
</dbReference>
<gene>
    <name evidence="9 12" type="primary">trpD</name>
    <name evidence="12" type="ORF">C7B46_04385</name>
</gene>
<feature type="binding site" evidence="9">
    <location>
        <begin position="93"/>
        <end position="96"/>
    </location>
    <ligand>
        <name>5-phospho-alpha-D-ribose 1-diphosphate</name>
        <dbReference type="ChEBI" id="CHEBI:58017"/>
    </ligand>
</feature>
<dbReference type="Pfam" id="PF00591">
    <property type="entry name" value="Glycos_transf_3"/>
    <property type="match status" value="1"/>
</dbReference>
<reference evidence="12 13" key="1">
    <citation type="journal article" date="2014" name="BMC Genomics">
        <title>Comparison of environmental and isolate Sulfobacillus genomes reveals diverse carbon, sulfur, nitrogen, and hydrogen metabolisms.</title>
        <authorList>
            <person name="Justice N.B."/>
            <person name="Norman A."/>
            <person name="Brown C.T."/>
            <person name="Singh A."/>
            <person name="Thomas B.C."/>
            <person name="Banfield J.F."/>
        </authorList>
    </citation>
    <scope>NUCLEOTIDE SEQUENCE [LARGE SCALE GENOMIC DNA]</scope>
    <source>
        <strain evidence="12">AMDSBA4</strain>
    </source>
</reference>
<protein>
    <recommendedName>
        <fullName evidence="9">Anthranilate phosphoribosyltransferase</fullName>
        <ecNumber evidence="9">2.4.2.18</ecNumber>
    </recommendedName>
</protein>
<evidence type="ECO:0000256" key="8">
    <source>
        <dbReference type="ARBA" id="ARBA00061188"/>
    </source>
</evidence>
<feature type="binding site" evidence="9">
    <location>
        <position position="169"/>
    </location>
    <ligand>
        <name>anthranilate</name>
        <dbReference type="ChEBI" id="CHEBI:16567"/>
        <label>2</label>
    </ligand>
</feature>
<evidence type="ECO:0000256" key="6">
    <source>
        <dbReference type="ARBA" id="ARBA00023141"/>
    </source>
</evidence>
<sequence length="343" mass="36441">MSDVVTENLLTLSEGRALQETEAYTLMDGIMSGVVSPIQLAGVLMALRVRGETIDELTGFARAMRDHAIKVPVTRRPVLDTCGTGGDRSMSFNVSTVSAFVVAGAGIAVAKHGNRSATSKSGSADLLEALGVPITQDPVTVARSVDEIGFGFLFAQSVHTSMKFAAQTRRELGVRTVFNVLGPLTNPVNPERQLLGVFSPSWVEPITQVLARLGTDHAIVVHGAGGIDEVSLSGPTRFGRVNRGEVTFGEFSPEDLGLPRYPKQEIVGGDPVVNAAICRRVLQGQPGAYLDSVLANAGVALFAARAVTSMKMGVELARDVIRQGQAWEVLQQLTEPHTVAQEL</sequence>
<keyword evidence="2 9" id="KW-0028">Amino-acid biosynthesis</keyword>
<dbReference type="GO" id="GO:0000162">
    <property type="term" value="P:L-tryptophan biosynthetic process"/>
    <property type="evidence" value="ECO:0007669"/>
    <property type="project" value="UniProtKB-UniRule"/>
</dbReference>
<dbReference type="Pfam" id="PF02885">
    <property type="entry name" value="Glycos_trans_3N"/>
    <property type="match status" value="1"/>
</dbReference>
<comment type="pathway">
    <text evidence="1 9">Amino-acid biosynthesis; L-tryptophan biosynthesis; L-tryptophan from chorismate: step 2/5.</text>
</comment>
<dbReference type="HAMAP" id="MF_00211">
    <property type="entry name" value="TrpD"/>
    <property type="match status" value="1"/>
</dbReference>
<dbReference type="InterPro" id="IPR000312">
    <property type="entry name" value="Glycosyl_Trfase_fam3"/>
</dbReference>
<evidence type="ECO:0000256" key="5">
    <source>
        <dbReference type="ARBA" id="ARBA00022822"/>
    </source>
</evidence>
<comment type="similarity">
    <text evidence="8">In the C-terminal section; belongs to the anthranilate phosphoribosyltransferase family.</text>
</comment>
<dbReference type="EC" id="2.4.2.18" evidence="9"/>
<keyword evidence="9" id="KW-0479">Metal-binding</keyword>
<dbReference type="GO" id="GO:0005829">
    <property type="term" value="C:cytosol"/>
    <property type="evidence" value="ECO:0007669"/>
    <property type="project" value="TreeGrafter"/>
</dbReference>
<accession>A0A2T2XJM4</accession>
<feature type="binding site" evidence="9">
    <location>
        <position position="228"/>
    </location>
    <ligand>
        <name>Mg(2+)</name>
        <dbReference type="ChEBI" id="CHEBI:18420"/>
        <label>2</label>
    </ligand>
</feature>
<comment type="catalytic activity">
    <reaction evidence="7 9">
        <text>N-(5-phospho-beta-D-ribosyl)anthranilate + diphosphate = 5-phospho-alpha-D-ribose 1-diphosphate + anthranilate</text>
        <dbReference type="Rhea" id="RHEA:11768"/>
        <dbReference type="ChEBI" id="CHEBI:16567"/>
        <dbReference type="ChEBI" id="CHEBI:18277"/>
        <dbReference type="ChEBI" id="CHEBI:33019"/>
        <dbReference type="ChEBI" id="CHEBI:58017"/>
        <dbReference type="EC" id="2.4.2.18"/>
    </reaction>
</comment>
<dbReference type="InterPro" id="IPR017459">
    <property type="entry name" value="Glycosyl_Trfase_fam3_N_dom"/>
</dbReference>
<comment type="similarity">
    <text evidence="9">Belongs to the anthranilate phosphoribosyltransferase family.</text>
</comment>
<feature type="binding site" evidence="9">
    <location>
        <position position="229"/>
    </location>
    <ligand>
        <name>Mg(2+)</name>
        <dbReference type="ChEBI" id="CHEBI:18420"/>
        <label>2</label>
    </ligand>
</feature>
<dbReference type="Gene3D" id="3.40.1030.10">
    <property type="entry name" value="Nucleoside phosphorylase/phosphoribosyltransferase catalytic domain"/>
    <property type="match status" value="1"/>
</dbReference>
<keyword evidence="6 9" id="KW-0057">Aromatic amino acid biosynthesis</keyword>
<feature type="domain" description="Glycosyl transferase family 3 N-terminal" evidence="11">
    <location>
        <begin position="11"/>
        <end position="68"/>
    </location>
</feature>
<dbReference type="UniPathway" id="UPA00035">
    <property type="reaction ID" value="UER00041"/>
</dbReference>
<evidence type="ECO:0000259" key="10">
    <source>
        <dbReference type="Pfam" id="PF00591"/>
    </source>
</evidence>
<evidence type="ECO:0000256" key="7">
    <source>
        <dbReference type="ARBA" id="ARBA00052328"/>
    </source>
</evidence>
<feature type="binding site" evidence="9">
    <location>
        <position position="229"/>
    </location>
    <ligand>
        <name>Mg(2+)</name>
        <dbReference type="ChEBI" id="CHEBI:18420"/>
        <label>1</label>
    </ligand>
</feature>
<dbReference type="FunFam" id="3.40.1030.10:FF:000002">
    <property type="entry name" value="Anthranilate phosphoribosyltransferase"/>
    <property type="match status" value="1"/>
</dbReference>
<dbReference type="EMBL" id="PXYW01000007">
    <property type="protein sequence ID" value="PSR34680.1"/>
    <property type="molecule type" value="Genomic_DNA"/>
</dbReference>
<feature type="binding site" evidence="9">
    <location>
        <begin position="111"/>
        <end position="119"/>
    </location>
    <ligand>
        <name>5-phospho-alpha-D-ribose 1-diphosphate</name>
        <dbReference type="ChEBI" id="CHEBI:58017"/>
    </ligand>
</feature>
<dbReference type="SUPFAM" id="SSF52418">
    <property type="entry name" value="Nucleoside phosphorylase/phosphoribosyltransferase catalytic domain"/>
    <property type="match status" value="1"/>
</dbReference>
<keyword evidence="4 9" id="KW-0808">Transferase</keyword>
<dbReference type="GO" id="GO:0004048">
    <property type="term" value="F:anthranilate phosphoribosyltransferase activity"/>
    <property type="evidence" value="ECO:0007669"/>
    <property type="project" value="UniProtKB-UniRule"/>
</dbReference>
<evidence type="ECO:0000256" key="2">
    <source>
        <dbReference type="ARBA" id="ARBA00022605"/>
    </source>
</evidence>
<feature type="binding site" evidence="9">
    <location>
        <position position="83"/>
    </location>
    <ligand>
        <name>5-phospho-alpha-D-ribose 1-diphosphate</name>
        <dbReference type="ChEBI" id="CHEBI:58017"/>
    </ligand>
</feature>
<dbReference type="NCBIfam" id="TIGR01245">
    <property type="entry name" value="trpD"/>
    <property type="match status" value="1"/>
</dbReference>
<comment type="subunit">
    <text evidence="9">Homodimer.</text>
</comment>
<dbReference type="Proteomes" id="UP000242972">
    <property type="component" value="Unassembled WGS sequence"/>
</dbReference>
<comment type="cofactor">
    <cofactor evidence="9">
        <name>Mg(2+)</name>
        <dbReference type="ChEBI" id="CHEBI:18420"/>
    </cofactor>
    <text evidence="9">Binds 2 magnesium ions per monomer.</text>
</comment>
<dbReference type="GO" id="GO:0000287">
    <property type="term" value="F:magnesium ion binding"/>
    <property type="evidence" value="ECO:0007669"/>
    <property type="project" value="UniProtKB-UniRule"/>
</dbReference>
<dbReference type="PANTHER" id="PTHR43285">
    <property type="entry name" value="ANTHRANILATE PHOSPHORIBOSYLTRANSFERASE"/>
    <property type="match status" value="1"/>
</dbReference>
<feature type="binding site" evidence="9">
    <location>
        <position position="83"/>
    </location>
    <ligand>
        <name>anthranilate</name>
        <dbReference type="ChEBI" id="CHEBI:16567"/>
        <label>1</label>
    </ligand>
</feature>
<evidence type="ECO:0000256" key="9">
    <source>
        <dbReference type="HAMAP-Rule" id="MF_00211"/>
    </source>
</evidence>
<comment type="caution">
    <text evidence="9">Lacks conserved residue(s) required for the propagation of feature annotation.</text>
</comment>
<dbReference type="InterPro" id="IPR035902">
    <property type="entry name" value="Nuc_phospho_transferase"/>
</dbReference>
<comment type="caution">
    <text evidence="12">The sequence shown here is derived from an EMBL/GenBank/DDBJ whole genome shotgun (WGS) entry which is preliminary data.</text>
</comment>
<dbReference type="InterPro" id="IPR005940">
    <property type="entry name" value="Anthranilate_Pribosyl_Tfrase"/>
</dbReference>
<organism evidence="12 13">
    <name type="scientific">Sulfobacillus benefaciens</name>
    <dbReference type="NCBI Taxonomy" id="453960"/>
    <lineage>
        <taxon>Bacteria</taxon>
        <taxon>Bacillati</taxon>
        <taxon>Bacillota</taxon>
        <taxon>Clostridia</taxon>
        <taxon>Eubacteriales</taxon>
        <taxon>Clostridiales Family XVII. Incertae Sedis</taxon>
        <taxon>Sulfobacillus</taxon>
    </lineage>
</organism>
<feature type="binding site" evidence="9">
    <location>
        <position position="91"/>
    </location>
    <ligand>
        <name>5-phospho-alpha-D-ribose 1-diphosphate</name>
        <dbReference type="ChEBI" id="CHEBI:58017"/>
    </ligand>
</feature>
<evidence type="ECO:0000256" key="3">
    <source>
        <dbReference type="ARBA" id="ARBA00022676"/>
    </source>
</evidence>
<evidence type="ECO:0000259" key="11">
    <source>
        <dbReference type="Pfam" id="PF02885"/>
    </source>
</evidence>
<evidence type="ECO:0000256" key="1">
    <source>
        <dbReference type="ARBA" id="ARBA00004907"/>
    </source>
</evidence>
<feature type="binding site" evidence="9">
    <location>
        <position position="95"/>
    </location>
    <ligand>
        <name>Mg(2+)</name>
        <dbReference type="ChEBI" id="CHEBI:18420"/>
        <label>1</label>
    </ligand>
</feature>